<organism evidence="2 3">
    <name type="scientific">Burkholderia gladioli</name>
    <name type="common">Pseudomonas marginata</name>
    <name type="synonym">Phytomonas marginata</name>
    <dbReference type="NCBI Taxonomy" id="28095"/>
    <lineage>
        <taxon>Bacteria</taxon>
        <taxon>Pseudomonadati</taxon>
        <taxon>Pseudomonadota</taxon>
        <taxon>Betaproteobacteria</taxon>
        <taxon>Burkholderiales</taxon>
        <taxon>Burkholderiaceae</taxon>
        <taxon>Burkholderia</taxon>
    </lineage>
</organism>
<dbReference type="Proteomes" id="UP001059745">
    <property type="component" value="Chromosome 2"/>
</dbReference>
<evidence type="ECO:0000313" key="3">
    <source>
        <dbReference type="Proteomes" id="UP001059745"/>
    </source>
</evidence>
<gene>
    <name evidence="2" type="ORF">NYZ96_34615</name>
</gene>
<reference evidence="2" key="1">
    <citation type="submission" date="2022-09" db="EMBL/GenBank/DDBJ databases">
        <title>Genomic of Burkholderia gladioli.</title>
        <authorList>
            <person name="Wu H."/>
        </authorList>
    </citation>
    <scope>NUCLEOTIDE SEQUENCE</scope>
    <source>
        <strain evidence="2">ZN-S4</strain>
    </source>
</reference>
<protein>
    <submittedName>
        <fullName evidence="2">Uncharacterized protein</fullName>
    </submittedName>
</protein>
<sequence>MKNSSFRVRFANARARIGFDYPACAAQSKWIRTEPGGNRPARSIVDGACAAKGGWIGGQDRAGSRDALAYRPPSFRSFRALDRGRNDEGDPVTESPSRLLPGPGIAPGVPLPQCGRPDSFTACRNHFG</sequence>
<proteinExistence type="predicted"/>
<evidence type="ECO:0000313" key="2">
    <source>
        <dbReference type="EMBL" id="UWX73522.1"/>
    </source>
</evidence>
<dbReference type="RefSeq" id="WP_124083732.1">
    <property type="nucleotide sequence ID" value="NZ_CADEQC010000001.1"/>
</dbReference>
<feature type="compositionally biased region" description="Basic and acidic residues" evidence="1">
    <location>
        <begin position="79"/>
        <end position="88"/>
    </location>
</feature>
<dbReference type="EMBL" id="CP104215">
    <property type="protein sequence ID" value="UWX73522.1"/>
    <property type="molecule type" value="Genomic_DNA"/>
</dbReference>
<feature type="region of interest" description="Disordered" evidence="1">
    <location>
        <begin position="79"/>
        <end position="111"/>
    </location>
</feature>
<evidence type="ECO:0000256" key="1">
    <source>
        <dbReference type="SAM" id="MobiDB-lite"/>
    </source>
</evidence>
<accession>A0AB38U0R3</accession>
<name>A0AB38U0R3_BURGA</name>
<dbReference type="AlphaFoldDB" id="A0AB38U0R3"/>